<feature type="compositionally biased region" description="Basic and acidic residues" evidence="1">
    <location>
        <begin position="1"/>
        <end position="11"/>
    </location>
</feature>
<keyword evidence="3" id="KW-1185">Reference proteome</keyword>
<evidence type="ECO:0000313" key="3">
    <source>
        <dbReference type="Proteomes" id="UP000789831"/>
    </source>
</evidence>
<evidence type="ECO:0000256" key="1">
    <source>
        <dbReference type="SAM" id="MobiDB-lite"/>
    </source>
</evidence>
<feature type="compositionally biased region" description="Acidic residues" evidence="1">
    <location>
        <begin position="51"/>
        <end position="60"/>
    </location>
</feature>
<gene>
    <name evidence="2" type="ORF">AGERDE_LOCUS3466</name>
</gene>
<sequence>MRPDQHKDANSRRYQAKLRARDGEASAAAKEVQEKRKERKSKSKGTTYVESSEDNSDSNEETTFAKQRSFHRRKVQSNDYRYQEPSQEDELRDDPDGIDRETSNFLEMIKDTEKQSFDPSSYFQFKEEKDWGTTSTTEERDLDKARRSIMIKNLI</sequence>
<feature type="compositionally biased region" description="Basic and acidic residues" evidence="1">
    <location>
        <begin position="125"/>
        <end position="141"/>
    </location>
</feature>
<reference evidence="2" key="1">
    <citation type="submission" date="2021-06" db="EMBL/GenBank/DDBJ databases">
        <authorList>
            <person name="Kallberg Y."/>
            <person name="Tangrot J."/>
            <person name="Rosling A."/>
        </authorList>
    </citation>
    <scope>NUCLEOTIDE SEQUENCE</scope>
    <source>
        <strain evidence="2">MT106</strain>
    </source>
</reference>
<accession>A0A9N8WD00</accession>
<feature type="region of interest" description="Disordered" evidence="1">
    <location>
        <begin position="1"/>
        <end position="141"/>
    </location>
</feature>
<dbReference type="AlphaFoldDB" id="A0A9N8WD00"/>
<protein>
    <submittedName>
        <fullName evidence="2">2060_t:CDS:1</fullName>
    </submittedName>
</protein>
<name>A0A9N8WD00_9GLOM</name>
<proteinExistence type="predicted"/>
<dbReference type="EMBL" id="CAJVPL010000344">
    <property type="protein sequence ID" value="CAG8485577.1"/>
    <property type="molecule type" value="Genomic_DNA"/>
</dbReference>
<evidence type="ECO:0000313" key="2">
    <source>
        <dbReference type="EMBL" id="CAG8485577.1"/>
    </source>
</evidence>
<dbReference type="Proteomes" id="UP000789831">
    <property type="component" value="Unassembled WGS sequence"/>
</dbReference>
<dbReference type="OrthoDB" id="5596566at2759"/>
<organism evidence="2 3">
    <name type="scientific">Ambispora gerdemannii</name>
    <dbReference type="NCBI Taxonomy" id="144530"/>
    <lineage>
        <taxon>Eukaryota</taxon>
        <taxon>Fungi</taxon>
        <taxon>Fungi incertae sedis</taxon>
        <taxon>Mucoromycota</taxon>
        <taxon>Glomeromycotina</taxon>
        <taxon>Glomeromycetes</taxon>
        <taxon>Archaeosporales</taxon>
        <taxon>Ambisporaceae</taxon>
        <taxon>Ambispora</taxon>
    </lineage>
</organism>
<feature type="compositionally biased region" description="Basic and acidic residues" evidence="1">
    <location>
        <begin position="94"/>
        <end position="116"/>
    </location>
</feature>
<comment type="caution">
    <text evidence="2">The sequence shown here is derived from an EMBL/GenBank/DDBJ whole genome shotgun (WGS) entry which is preliminary data.</text>
</comment>